<organism evidence="1 2">
    <name type="scientific">Pseudomonas rhizosphaerae</name>
    <dbReference type="NCBI Taxonomy" id="216142"/>
    <lineage>
        <taxon>Bacteria</taxon>
        <taxon>Pseudomonadati</taxon>
        <taxon>Pseudomonadota</taxon>
        <taxon>Gammaproteobacteria</taxon>
        <taxon>Pseudomonadales</taxon>
        <taxon>Pseudomonadaceae</taxon>
        <taxon>Pseudomonas</taxon>
    </lineage>
</organism>
<protein>
    <recommendedName>
        <fullName evidence="3">DUF2922 domain-containing protein</fullName>
    </recommendedName>
</protein>
<dbReference type="RefSeq" id="WP_043185496.1">
    <property type="nucleotide sequence ID" value="NZ_CP009533.1"/>
</dbReference>
<dbReference type="STRING" id="216142.LT40_01340"/>
<reference evidence="1 2" key="1">
    <citation type="journal article" date="2015" name="J. Biotechnol.">
        <title>Complete genome sequence of Pseudomonas rhizosphaerae IH5T (=DSM 16299T), a phosphate-solubilizing rhizobacterium for bacterial biofertilizer.</title>
        <authorList>
            <person name="Kwak Y."/>
            <person name="Jung B.K."/>
            <person name="Shin J.H."/>
        </authorList>
    </citation>
    <scope>NUCLEOTIDE SEQUENCE [LARGE SCALE GENOMIC DNA]</scope>
    <source>
        <strain evidence="1">DSM 16299</strain>
    </source>
</reference>
<evidence type="ECO:0000313" key="2">
    <source>
        <dbReference type="Proteomes" id="UP000029499"/>
    </source>
</evidence>
<keyword evidence="2" id="KW-1185">Reference proteome</keyword>
<gene>
    <name evidence="1" type="ORF">LT40_01340</name>
</gene>
<dbReference type="OrthoDB" id="7004163at2"/>
<dbReference type="KEGG" id="prh:LT40_01340"/>
<dbReference type="Proteomes" id="UP000029499">
    <property type="component" value="Chromosome"/>
</dbReference>
<dbReference type="HOGENOM" id="CLU_190432_0_0_6"/>
<proteinExistence type="predicted"/>
<evidence type="ECO:0000313" key="1">
    <source>
        <dbReference type="EMBL" id="AIS16118.1"/>
    </source>
</evidence>
<sequence length="78" mass="8468">MKEWKISFFNKDGVQDSMTISADTCPSIEEAATLVRSKLYPVAAELDEVNLPDTVASPVAKTLKSQHSVEITAITEVA</sequence>
<evidence type="ECO:0008006" key="3">
    <source>
        <dbReference type="Google" id="ProtNLM"/>
    </source>
</evidence>
<dbReference type="EMBL" id="CP009533">
    <property type="protein sequence ID" value="AIS16118.1"/>
    <property type="molecule type" value="Genomic_DNA"/>
</dbReference>
<accession>A0A089YIA3</accession>
<dbReference type="AlphaFoldDB" id="A0A089YIA3"/>
<name>A0A089YIA3_9PSED</name>